<name>A0A212L3Y2_9BACT</name>
<evidence type="ECO:0000256" key="11">
    <source>
        <dbReference type="HAMAP-Rule" id="MF_00109"/>
    </source>
</evidence>
<keyword evidence="7 11" id="KW-0418">Kinase</keyword>
<reference evidence="13" key="1">
    <citation type="submission" date="2016-08" db="EMBL/GenBank/DDBJ databases">
        <authorList>
            <person name="Seilhamer J.J."/>
        </authorList>
    </citation>
    <scope>NUCLEOTIDE SEQUENCE</scope>
    <source>
        <strain evidence="13">86-1</strain>
    </source>
</reference>
<dbReference type="SUPFAM" id="SSF52540">
    <property type="entry name" value="P-loop containing nucleoside triphosphate hydrolases"/>
    <property type="match status" value="1"/>
</dbReference>
<keyword evidence="4 11" id="KW-0028">Amino-acid biosynthesis</keyword>
<evidence type="ECO:0000256" key="5">
    <source>
        <dbReference type="ARBA" id="ARBA00022679"/>
    </source>
</evidence>
<feature type="binding site" evidence="11">
    <location>
        <position position="81"/>
    </location>
    <ligand>
        <name>substrate</name>
    </ligand>
</feature>
<evidence type="ECO:0000313" key="13">
    <source>
        <dbReference type="EMBL" id="SCM72282.1"/>
    </source>
</evidence>
<dbReference type="Gene3D" id="3.40.50.300">
    <property type="entry name" value="P-loop containing nucleotide triphosphate hydrolases"/>
    <property type="match status" value="1"/>
</dbReference>
<keyword evidence="8 11" id="KW-0067">ATP-binding</keyword>
<dbReference type="InterPro" id="IPR031322">
    <property type="entry name" value="Shikimate/glucono_kinase"/>
</dbReference>
<feature type="binding site" evidence="11">
    <location>
        <position position="33"/>
    </location>
    <ligand>
        <name>substrate</name>
    </ligand>
</feature>
<dbReference type="Pfam" id="PF01202">
    <property type="entry name" value="SKI"/>
    <property type="match status" value="1"/>
</dbReference>
<dbReference type="InterPro" id="IPR023000">
    <property type="entry name" value="Shikimate_kinase_CS"/>
</dbReference>
<organism evidence="13">
    <name type="scientific">uncultured Desulfovibrio sp</name>
    <dbReference type="NCBI Taxonomy" id="167968"/>
    <lineage>
        <taxon>Bacteria</taxon>
        <taxon>Pseudomonadati</taxon>
        <taxon>Thermodesulfobacteriota</taxon>
        <taxon>Desulfovibrionia</taxon>
        <taxon>Desulfovibrionales</taxon>
        <taxon>Desulfovibrionaceae</taxon>
        <taxon>Desulfovibrio</taxon>
        <taxon>environmental samples</taxon>
    </lineage>
</organism>
<evidence type="ECO:0000256" key="8">
    <source>
        <dbReference type="ARBA" id="ARBA00022840"/>
    </source>
</evidence>
<keyword evidence="5 11" id="KW-0808">Transferase</keyword>
<keyword evidence="9 11" id="KW-0057">Aromatic amino acid biosynthesis</keyword>
<evidence type="ECO:0000256" key="9">
    <source>
        <dbReference type="ARBA" id="ARBA00023141"/>
    </source>
</evidence>
<evidence type="ECO:0000256" key="10">
    <source>
        <dbReference type="ARBA" id="ARBA00048567"/>
    </source>
</evidence>
<dbReference type="GO" id="GO:0009423">
    <property type="term" value="P:chorismate biosynthetic process"/>
    <property type="evidence" value="ECO:0007669"/>
    <property type="project" value="UniProtKB-UniRule"/>
</dbReference>
<dbReference type="PROSITE" id="PS01128">
    <property type="entry name" value="SHIKIMATE_KINASE"/>
    <property type="match status" value="1"/>
</dbReference>
<keyword evidence="3 11" id="KW-0963">Cytoplasm</keyword>
<comment type="pathway">
    <text evidence="1 11">Metabolic intermediate biosynthesis; chorismate biosynthesis; chorismate from D-erythrose 4-phosphate and phosphoenolpyruvate: step 5/7.</text>
</comment>
<dbReference type="GO" id="GO:0005524">
    <property type="term" value="F:ATP binding"/>
    <property type="evidence" value="ECO:0007669"/>
    <property type="project" value="UniProtKB-UniRule"/>
</dbReference>
<feature type="binding site" evidence="11">
    <location>
        <begin position="11"/>
        <end position="16"/>
    </location>
    <ligand>
        <name>ATP</name>
        <dbReference type="ChEBI" id="CHEBI:30616"/>
    </ligand>
</feature>
<accession>A0A212L3Y2</accession>
<comment type="catalytic activity">
    <reaction evidence="10 11">
        <text>shikimate + ATP = 3-phosphoshikimate + ADP + H(+)</text>
        <dbReference type="Rhea" id="RHEA:13121"/>
        <dbReference type="ChEBI" id="CHEBI:15378"/>
        <dbReference type="ChEBI" id="CHEBI:30616"/>
        <dbReference type="ChEBI" id="CHEBI:36208"/>
        <dbReference type="ChEBI" id="CHEBI:145989"/>
        <dbReference type="ChEBI" id="CHEBI:456216"/>
        <dbReference type="EC" id="2.7.1.71"/>
    </reaction>
</comment>
<dbReference type="InterPro" id="IPR027417">
    <property type="entry name" value="P-loop_NTPase"/>
</dbReference>
<dbReference type="PRINTS" id="PR01100">
    <property type="entry name" value="SHIKIMTKNASE"/>
</dbReference>
<comment type="subunit">
    <text evidence="11">Monomer.</text>
</comment>
<dbReference type="RefSeq" id="WP_179980130.1">
    <property type="nucleotide sequence ID" value="NZ_LT608333.1"/>
</dbReference>
<dbReference type="PANTHER" id="PTHR21087">
    <property type="entry name" value="SHIKIMATE KINASE"/>
    <property type="match status" value="1"/>
</dbReference>
<feature type="region of interest" description="Disordered" evidence="12">
    <location>
        <begin position="218"/>
        <end position="250"/>
    </location>
</feature>
<evidence type="ECO:0000256" key="4">
    <source>
        <dbReference type="ARBA" id="ARBA00022605"/>
    </source>
</evidence>
<feature type="binding site" evidence="11">
    <location>
        <position position="57"/>
    </location>
    <ligand>
        <name>substrate</name>
    </ligand>
</feature>
<dbReference type="CDD" id="cd00464">
    <property type="entry name" value="SK"/>
    <property type="match status" value="1"/>
</dbReference>
<comment type="similarity">
    <text evidence="11">Belongs to the shikimate kinase family.</text>
</comment>
<dbReference type="GO" id="GO:0000287">
    <property type="term" value="F:magnesium ion binding"/>
    <property type="evidence" value="ECO:0007669"/>
    <property type="project" value="UniProtKB-UniRule"/>
</dbReference>
<dbReference type="GO" id="GO:0009073">
    <property type="term" value="P:aromatic amino acid family biosynthetic process"/>
    <property type="evidence" value="ECO:0007669"/>
    <property type="project" value="UniProtKB-KW"/>
</dbReference>
<feature type="binding site" evidence="11">
    <location>
        <position position="141"/>
    </location>
    <ligand>
        <name>substrate</name>
    </ligand>
</feature>
<gene>
    <name evidence="11" type="primary">aroK</name>
    <name evidence="13" type="ORF">KL86DES1_20507</name>
</gene>
<dbReference type="EMBL" id="FMJC01000002">
    <property type="protein sequence ID" value="SCM72282.1"/>
    <property type="molecule type" value="Genomic_DNA"/>
</dbReference>
<dbReference type="GO" id="GO:0004765">
    <property type="term" value="F:shikimate kinase activity"/>
    <property type="evidence" value="ECO:0007669"/>
    <property type="project" value="UniProtKB-UniRule"/>
</dbReference>
<comment type="subcellular location">
    <subcellularLocation>
        <location evidence="11">Cytoplasm</location>
    </subcellularLocation>
</comment>
<dbReference type="UniPathway" id="UPA00053">
    <property type="reaction ID" value="UER00088"/>
</dbReference>
<evidence type="ECO:0000256" key="12">
    <source>
        <dbReference type="SAM" id="MobiDB-lite"/>
    </source>
</evidence>
<evidence type="ECO:0000256" key="7">
    <source>
        <dbReference type="ARBA" id="ARBA00022777"/>
    </source>
</evidence>
<comment type="cofactor">
    <cofactor evidence="11">
        <name>Mg(2+)</name>
        <dbReference type="ChEBI" id="CHEBI:18420"/>
    </cofactor>
    <text evidence="11">Binds 1 Mg(2+) ion per subunit.</text>
</comment>
<evidence type="ECO:0000256" key="1">
    <source>
        <dbReference type="ARBA" id="ARBA00004842"/>
    </source>
</evidence>
<keyword evidence="11" id="KW-0460">Magnesium</keyword>
<protein>
    <recommendedName>
        <fullName evidence="2 11">Shikimate kinase</fullName>
        <shortName evidence="11">SK</shortName>
        <ecNumber evidence="2 11">2.7.1.71</ecNumber>
    </recommendedName>
</protein>
<dbReference type="AlphaFoldDB" id="A0A212L3Y2"/>
<proteinExistence type="inferred from homology"/>
<evidence type="ECO:0000256" key="2">
    <source>
        <dbReference type="ARBA" id="ARBA00012154"/>
    </source>
</evidence>
<dbReference type="InterPro" id="IPR000623">
    <property type="entry name" value="Shikimate_kinase/TSH1"/>
</dbReference>
<feature type="binding site" evidence="11">
    <location>
        <position position="122"/>
    </location>
    <ligand>
        <name>ATP</name>
        <dbReference type="ChEBI" id="CHEBI:30616"/>
    </ligand>
</feature>
<feature type="binding site" evidence="11">
    <location>
        <position position="15"/>
    </location>
    <ligand>
        <name>Mg(2+)</name>
        <dbReference type="ChEBI" id="CHEBI:18420"/>
    </ligand>
</feature>
<comment type="function">
    <text evidence="11">Catalyzes the specific phosphorylation of the 3-hydroxyl group of shikimic acid using ATP as a cosubstrate.</text>
</comment>
<dbReference type="EC" id="2.7.1.71" evidence="2 11"/>
<evidence type="ECO:0000256" key="3">
    <source>
        <dbReference type="ARBA" id="ARBA00022490"/>
    </source>
</evidence>
<dbReference type="PANTHER" id="PTHR21087:SF21">
    <property type="entry name" value="SHIKIMATE KINASE 2"/>
    <property type="match status" value="1"/>
</dbReference>
<sequence>MPLIFLVGPRACGKTTIGRLLAQRLALPFIDTDHYLLEQAGRTVAEIVEAEGWPGFRKRESDALRAVTAIHPQGAVIATGGGMVLDEQNRIFMREQGHVFYLSAPVEALAARLSSNPLTAQRPSLTGADIRDEVRQVLHERLPLYHATAHHHLDASLPPRRITSLVVDFLNSLSAQDAENGSCCAAMPCREADPRREAVSCSEAMSGPEAMPCRAAVSNHGAAVDAETKDVAAAGPARQPAQHGADPDRE</sequence>
<dbReference type="HAMAP" id="MF_00109">
    <property type="entry name" value="Shikimate_kinase"/>
    <property type="match status" value="1"/>
</dbReference>
<feature type="binding site" evidence="11">
    <location>
        <position position="160"/>
    </location>
    <ligand>
        <name>ATP</name>
        <dbReference type="ChEBI" id="CHEBI:30616"/>
    </ligand>
</feature>
<keyword evidence="11" id="KW-0479">Metal-binding</keyword>
<dbReference type="GO" id="GO:0008652">
    <property type="term" value="P:amino acid biosynthetic process"/>
    <property type="evidence" value="ECO:0007669"/>
    <property type="project" value="UniProtKB-KW"/>
</dbReference>
<dbReference type="GO" id="GO:0005829">
    <property type="term" value="C:cytosol"/>
    <property type="evidence" value="ECO:0007669"/>
    <property type="project" value="TreeGrafter"/>
</dbReference>
<dbReference type="NCBIfam" id="NF002988">
    <property type="entry name" value="PRK03731.1"/>
    <property type="match status" value="1"/>
</dbReference>
<keyword evidence="6 11" id="KW-0547">Nucleotide-binding</keyword>
<evidence type="ECO:0000256" key="6">
    <source>
        <dbReference type="ARBA" id="ARBA00022741"/>
    </source>
</evidence>